<feature type="domain" description="Ppx/GppA phosphatase N-terminal" evidence="1">
    <location>
        <begin position="3"/>
        <end position="261"/>
    </location>
</feature>
<protein>
    <submittedName>
        <fullName evidence="3">Ppx/GppA family phosphatase</fullName>
    </submittedName>
</protein>
<dbReference type="Pfam" id="PF21447">
    <property type="entry name" value="Ppx-GppA_III"/>
    <property type="match status" value="1"/>
</dbReference>
<evidence type="ECO:0000259" key="1">
    <source>
        <dbReference type="Pfam" id="PF02541"/>
    </source>
</evidence>
<evidence type="ECO:0000259" key="2">
    <source>
        <dbReference type="Pfam" id="PF21447"/>
    </source>
</evidence>
<dbReference type="SUPFAM" id="SSF53067">
    <property type="entry name" value="Actin-like ATPase domain"/>
    <property type="match status" value="2"/>
</dbReference>
<reference evidence="3" key="1">
    <citation type="submission" date="2022-01" db="EMBL/GenBank/DDBJ databases">
        <title>Colwellia maritima, isolated from seawater.</title>
        <authorList>
            <person name="Kristyanto S."/>
            <person name="Jung J."/>
            <person name="Jeon C.O."/>
        </authorList>
    </citation>
    <scope>NUCLEOTIDE SEQUENCE</scope>
    <source>
        <strain evidence="3">MSW7</strain>
    </source>
</reference>
<dbReference type="PANTHER" id="PTHR30005">
    <property type="entry name" value="EXOPOLYPHOSPHATASE"/>
    <property type="match status" value="1"/>
</dbReference>
<keyword evidence="4" id="KW-1185">Reference proteome</keyword>
<sequence length="457" mass="51526">MGLAAGLDNDNMLSAEAIKRAMICLREFNLSLNHLSGNAIRIVATHALRKAKNVQTFLDEAKKVFPYPIEIISGKHEAELIYKGVAHTQNLYGKTLIIDIGGGSTEFVLGRGFNHQIADSIEMGCVTFKQKFFSSGKISQHNMAQAKQFALEQLTSLAKKFHKHKWGAVLGTSGSVKAISQTMLELFDDIVINQKRLRQLSKQLIEWQHCDNIRFRSLDPHRRPLLASAVAILSSCLEYLNIDEINFSAGGVREGVLYSLSNSRTDIDTRERTIQNLINLHHIDHVFSKRIVHQINTFKNNLKHSPVHLSNDDLQLLYWAARLHEIGIAINSKKHQVHGAYIIKNSNMPGFSLDEQQSVALLIRNHKGKFKKDIKCDLSLHTNPRLLFLLQLFRLSILLTEGRQKQTKTSGTVCYVDNTLTVNLSSRESIIQALEKEVVSQASIGLELKIACRDNFY</sequence>
<dbReference type="InterPro" id="IPR048950">
    <property type="entry name" value="Ppx_GppA_C"/>
</dbReference>
<dbReference type="RefSeq" id="WP_242286269.1">
    <property type="nucleotide sequence ID" value="NZ_JAKKSL010000002.1"/>
</dbReference>
<dbReference type="EMBL" id="JAKKSL010000002">
    <property type="protein sequence ID" value="MCI2283925.1"/>
    <property type="molecule type" value="Genomic_DNA"/>
</dbReference>
<dbReference type="Gene3D" id="3.30.420.150">
    <property type="entry name" value="Exopolyphosphatase. Domain 2"/>
    <property type="match status" value="1"/>
</dbReference>
<dbReference type="Gene3D" id="1.10.3210.10">
    <property type="entry name" value="Hypothetical protein af1432"/>
    <property type="match status" value="1"/>
</dbReference>
<accession>A0ABS9X109</accession>
<evidence type="ECO:0000313" key="3">
    <source>
        <dbReference type="EMBL" id="MCI2283925.1"/>
    </source>
</evidence>
<name>A0ABS9X109_9GAMM</name>
<gene>
    <name evidence="3" type="ORF">L3081_11570</name>
</gene>
<dbReference type="InterPro" id="IPR050273">
    <property type="entry name" value="GppA/Ppx_hydrolase"/>
</dbReference>
<dbReference type="InterPro" id="IPR003695">
    <property type="entry name" value="Ppx_GppA_N"/>
</dbReference>
<dbReference type="Pfam" id="PF02541">
    <property type="entry name" value="Ppx-GppA"/>
    <property type="match status" value="1"/>
</dbReference>
<dbReference type="Gene3D" id="3.30.420.40">
    <property type="match status" value="1"/>
</dbReference>
<organism evidence="3 4">
    <name type="scientific">Colwellia maritima</name>
    <dbReference type="NCBI Taxonomy" id="2912588"/>
    <lineage>
        <taxon>Bacteria</taxon>
        <taxon>Pseudomonadati</taxon>
        <taxon>Pseudomonadota</taxon>
        <taxon>Gammaproteobacteria</taxon>
        <taxon>Alteromonadales</taxon>
        <taxon>Colwelliaceae</taxon>
        <taxon>Colwellia</taxon>
    </lineage>
</organism>
<dbReference type="Proteomes" id="UP001139646">
    <property type="component" value="Unassembled WGS sequence"/>
</dbReference>
<dbReference type="InterPro" id="IPR043129">
    <property type="entry name" value="ATPase_NBD"/>
</dbReference>
<proteinExistence type="predicted"/>
<comment type="caution">
    <text evidence="3">The sequence shown here is derived from an EMBL/GenBank/DDBJ whole genome shotgun (WGS) entry which is preliminary data.</text>
</comment>
<dbReference type="PANTHER" id="PTHR30005:SF14">
    <property type="entry name" value="EXOPOLYPHOSPHATASE"/>
    <property type="match status" value="1"/>
</dbReference>
<evidence type="ECO:0000313" key="4">
    <source>
        <dbReference type="Proteomes" id="UP001139646"/>
    </source>
</evidence>
<feature type="domain" description="Ppx/GppA phosphatase C-terminal" evidence="2">
    <location>
        <begin position="270"/>
        <end position="428"/>
    </location>
</feature>
<dbReference type="CDD" id="cd24053">
    <property type="entry name" value="ASKHA_NBD_EcPPX-GppA-like"/>
    <property type="match status" value="1"/>
</dbReference>
<dbReference type="SUPFAM" id="SSF109604">
    <property type="entry name" value="HD-domain/PDEase-like"/>
    <property type="match status" value="1"/>
</dbReference>